<dbReference type="AlphaFoldDB" id="A0A0F7TGX7"/>
<dbReference type="GO" id="GO:0004029">
    <property type="term" value="F:aldehyde dehydrogenase (NAD+) activity"/>
    <property type="evidence" value="ECO:0007669"/>
    <property type="project" value="UniProtKB-EC"/>
</dbReference>
<dbReference type="InterPro" id="IPR029510">
    <property type="entry name" value="Ald_DH_CS_GLU"/>
</dbReference>
<evidence type="ECO:0000256" key="2">
    <source>
        <dbReference type="ARBA" id="ARBA00023002"/>
    </source>
</evidence>
<dbReference type="Gene3D" id="3.40.309.10">
    <property type="entry name" value="Aldehyde Dehydrogenase, Chain A, domain 2"/>
    <property type="match status" value="1"/>
</dbReference>
<evidence type="ECO:0000256" key="6">
    <source>
        <dbReference type="RuleBase" id="RU003345"/>
    </source>
</evidence>
<protein>
    <recommendedName>
        <fullName evidence="3">aldehyde dehydrogenase (NAD(+))</fullName>
        <ecNumber evidence="3">1.2.1.3</ecNumber>
    </recommendedName>
</protein>
<keyword evidence="9" id="KW-1185">Reference proteome</keyword>
<feature type="active site" evidence="5">
    <location>
        <position position="254"/>
    </location>
</feature>
<comment type="catalytic activity">
    <reaction evidence="4">
        <text>an aldehyde + NAD(+) + H2O = a carboxylate + NADH + 2 H(+)</text>
        <dbReference type="Rhea" id="RHEA:16185"/>
        <dbReference type="ChEBI" id="CHEBI:15377"/>
        <dbReference type="ChEBI" id="CHEBI:15378"/>
        <dbReference type="ChEBI" id="CHEBI:17478"/>
        <dbReference type="ChEBI" id="CHEBI:29067"/>
        <dbReference type="ChEBI" id="CHEBI:57540"/>
        <dbReference type="ChEBI" id="CHEBI:57945"/>
        <dbReference type="EC" id="1.2.1.3"/>
    </reaction>
</comment>
<evidence type="ECO:0000256" key="5">
    <source>
        <dbReference type="PROSITE-ProRule" id="PRU10007"/>
    </source>
</evidence>
<evidence type="ECO:0000259" key="7">
    <source>
        <dbReference type="Pfam" id="PF00171"/>
    </source>
</evidence>
<gene>
    <name evidence="8" type="ORF">PMG11_00568</name>
</gene>
<dbReference type="PROSITE" id="PS00687">
    <property type="entry name" value="ALDEHYDE_DEHYDR_GLU"/>
    <property type="match status" value="1"/>
</dbReference>
<dbReference type="InterPro" id="IPR015590">
    <property type="entry name" value="Aldehyde_DH_dom"/>
</dbReference>
<dbReference type="Pfam" id="PF00171">
    <property type="entry name" value="Aldedh"/>
    <property type="match status" value="1"/>
</dbReference>
<dbReference type="OrthoDB" id="310895at2759"/>
<dbReference type="EMBL" id="CDHK01000001">
    <property type="protein sequence ID" value="CEJ54248.1"/>
    <property type="molecule type" value="Genomic_DNA"/>
</dbReference>
<feature type="domain" description="Aldehyde dehydrogenase" evidence="7">
    <location>
        <begin position="21"/>
        <end position="475"/>
    </location>
</feature>
<evidence type="ECO:0000256" key="1">
    <source>
        <dbReference type="ARBA" id="ARBA00009986"/>
    </source>
</evidence>
<name>A0A0F7TGX7_PENBI</name>
<organism evidence="8 9">
    <name type="scientific">Penicillium brasilianum</name>
    <dbReference type="NCBI Taxonomy" id="104259"/>
    <lineage>
        <taxon>Eukaryota</taxon>
        <taxon>Fungi</taxon>
        <taxon>Dikarya</taxon>
        <taxon>Ascomycota</taxon>
        <taxon>Pezizomycotina</taxon>
        <taxon>Eurotiomycetes</taxon>
        <taxon>Eurotiomycetidae</taxon>
        <taxon>Eurotiales</taxon>
        <taxon>Aspergillaceae</taxon>
        <taxon>Penicillium</taxon>
    </lineage>
</organism>
<evidence type="ECO:0000256" key="3">
    <source>
        <dbReference type="ARBA" id="ARBA00024226"/>
    </source>
</evidence>
<evidence type="ECO:0000313" key="9">
    <source>
        <dbReference type="Proteomes" id="UP000042958"/>
    </source>
</evidence>
<sequence>MAAEASQPIENRLFINNEFRESSDKKTFEVVYPYTKEVIANVHQASVDDVNDAVAAANAAFPAWRDLGADGRAPYLRKLSELFLEANDELARLETLCTGRPISYFIDAGLSSELFRYYADAVWNSQGKASTFNPGLMSVTVKEPYGVVGLIIPWNFPLGSFSMKIAPALAAGNTVVLKSSEKAPLTSIFAAKLIQKAGFPPGVVNIIAGYGNPTGAALAEHMDVRCISFTGSSLTGQKIQVAAAKSNLKHCHMELGGKSPAVIFEDADLEAAAAQTQFSIQFNSGQICVANSRVYVQENVYDKFVALFREKFAAAKLGDPLDPATSHGPQVDVVQYKRVQEYLGIGQRDGSLTQGGDANDGFFVKPTIFENVPEDSRLMREEVFGPVVTINKFKTEEEAVQKANDTEFGLYASVFTKDLDRAVRMSKALEAGTVGVNCTSPTNAKDGAFGGYKMSGNTREGMLYSIDAFLQMKTILIKSGESSKGLF</sequence>
<proteinExistence type="inferred from homology"/>
<accession>A0A0F7TGX7</accession>
<dbReference type="Gene3D" id="3.40.605.10">
    <property type="entry name" value="Aldehyde Dehydrogenase, Chain A, domain 1"/>
    <property type="match status" value="1"/>
</dbReference>
<dbReference type="InterPro" id="IPR016161">
    <property type="entry name" value="Ald_DH/histidinol_DH"/>
</dbReference>
<dbReference type="PANTHER" id="PTHR11699">
    <property type="entry name" value="ALDEHYDE DEHYDROGENASE-RELATED"/>
    <property type="match status" value="1"/>
</dbReference>
<dbReference type="STRING" id="104259.A0A0F7TGX7"/>
<dbReference type="FunFam" id="3.40.605.10:FF:000001">
    <property type="entry name" value="Aldehyde dehydrogenase 1"/>
    <property type="match status" value="1"/>
</dbReference>
<keyword evidence="2 6" id="KW-0560">Oxidoreductase</keyword>
<dbReference type="InterPro" id="IPR016162">
    <property type="entry name" value="Ald_DH_N"/>
</dbReference>
<evidence type="ECO:0000256" key="4">
    <source>
        <dbReference type="ARBA" id="ARBA00049194"/>
    </source>
</evidence>
<evidence type="ECO:0000313" key="8">
    <source>
        <dbReference type="EMBL" id="CEJ54248.1"/>
    </source>
</evidence>
<dbReference type="FunFam" id="3.40.309.10:FF:000012">
    <property type="entry name" value="Betaine aldehyde dehydrogenase"/>
    <property type="match status" value="1"/>
</dbReference>
<dbReference type="InterPro" id="IPR016163">
    <property type="entry name" value="Ald_DH_C"/>
</dbReference>
<dbReference type="EC" id="1.2.1.3" evidence="3"/>
<reference evidence="9" key="1">
    <citation type="journal article" date="2015" name="Genome Announc.">
        <title>Draft genome sequence of the fungus Penicillium brasilianum MG11.</title>
        <authorList>
            <person name="Horn F."/>
            <person name="Linde J."/>
            <person name="Mattern D.J."/>
            <person name="Walther G."/>
            <person name="Guthke R."/>
            <person name="Brakhage A.A."/>
            <person name="Valiante V."/>
        </authorList>
    </citation>
    <scope>NUCLEOTIDE SEQUENCE [LARGE SCALE GENOMIC DNA]</scope>
    <source>
        <strain evidence="9">MG11</strain>
    </source>
</reference>
<dbReference type="Proteomes" id="UP000042958">
    <property type="component" value="Unassembled WGS sequence"/>
</dbReference>
<dbReference type="SUPFAM" id="SSF53720">
    <property type="entry name" value="ALDH-like"/>
    <property type="match status" value="1"/>
</dbReference>
<comment type="similarity">
    <text evidence="1 6">Belongs to the aldehyde dehydrogenase family.</text>
</comment>